<name>A0A183V5Q8_TOXCA</name>
<evidence type="ECO:0000313" key="2">
    <source>
        <dbReference type="EMBL" id="VDM47399.1"/>
    </source>
</evidence>
<evidence type="ECO:0000256" key="1">
    <source>
        <dbReference type="SAM" id="Phobius"/>
    </source>
</evidence>
<keyword evidence="1" id="KW-1133">Transmembrane helix</keyword>
<dbReference type="Proteomes" id="UP000050794">
    <property type="component" value="Unassembled WGS sequence"/>
</dbReference>
<sequence>MQSNRRADDASELSLLLSTVYGVFALLCSLVSPGLLRPTSQREQQCSMPDARGILRERGEQGVPIVGDLLGPFFGKSNTSSEMVPVGTKFDRIRHQVTLQENKKTRLQKGLRCPRMIAYRFTAHNSRRDEYTAIMMPHVSRNYNEQL</sequence>
<gene>
    <name evidence="2" type="ORF">TCNE_LOCUS16078</name>
</gene>
<proteinExistence type="predicted"/>
<reference evidence="4" key="1">
    <citation type="submission" date="2016-06" db="UniProtKB">
        <authorList>
            <consortium name="WormBaseParasite"/>
        </authorList>
    </citation>
    <scope>IDENTIFICATION</scope>
</reference>
<evidence type="ECO:0000313" key="3">
    <source>
        <dbReference type="Proteomes" id="UP000050794"/>
    </source>
</evidence>
<accession>A0A183V5Q8</accession>
<feature type="transmembrane region" description="Helical" evidence="1">
    <location>
        <begin position="12"/>
        <end position="36"/>
    </location>
</feature>
<organism evidence="3 4">
    <name type="scientific">Toxocara canis</name>
    <name type="common">Canine roundworm</name>
    <dbReference type="NCBI Taxonomy" id="6265"/>
    <lineage>
        <taxon>Eukaryota</taxon>
        <taxon>Metazoa</taxon>
        <taxon>Ecdysozoa</taxon>
        <taxon>Nematoda</taxon>
        <taxon>Chromadorea</taxon>
        <taxon>Rhabditida</taxon>
        <taxon>Spirurina</taxon>
        <taxon>Ascaridomorpha</taxon>
        <taxon>Ascaridoidea</taxon>
        <taxon>Toxocaridae</taxon>
        <taxon>Toxocara</taxon>
    </lineage>
</organism>
<protein>
    <submittedName>
        <fullName evidence="4">Secreted protein</fullName>
    </submittedName>
</protein>
<keyword evidence="3" id="KW-1185">Reference proteome</keyword>
<evidence type="ECO:0000313" key="4">
    <source>
        <dbReference type="WBParaSite" id="TCNE_0001607901-mRNA-1"/>
    </source>
</evidence>
<dbReference type="WBParaSite" id="TCNE_0001607901-mRNA-1">
    <property type="protein sequence ID" value="TCNE_0001607901-mRNA-1"/>
    <property type="gene ID" value="TCNE_0001607901"/>
</dbReference>
<keyword evidence="1" id="KW-0472">Membrane</keyword>
<keyword evidence="1" id="KW-0812">Transmembrane</keyword>
<dbReference type="EMBL" id="UYWY01023312">
    <property type="protein sequence ID" value="VDM47399.1"/>
    <property type="molecule type" value="Genomic_DNA"/>
</dbReference>
<reference evidence="2 3" key="2">
    <citation type="submission" date="2018-11" db="EMBL/GenBank/DDBJ databases">
        <authorList>
            <consortium name="Pathogen Informatics"/>
        </authorList>
    </citation>
    <scope>NUCLEOTIDE SEQUENCE [LARGE SCALE GENOMIC DNA]</scope>
</reference>
<dbReference type="AlphaFoldDB" id="A0A183V5Q8"/>